<evidence type="ECO:0000256" key="3">
    <source>
        <dbReference type="ARBA" id="ARBA00022692"/>
    </source>
</evidence>
<keyword evidence="8" id="KW-0807">Transducer</keyword>
<feature type="transmembrane region" description="Helical" evidence="9">
    <location>
        <begin position="122"/>
        <end position="143"/>
    </location>
</feature>
<dbReference type="STRING" id="623744.A0A553MXL2"/>
<protein>
    <recommendedName>
        <fullName evidence="10">G-protein coupled receptors family 1 profile domain-containing protein</fullName>
    </recommendedName>
</protein>
<evidence type="ECO:0000256" key="4">
    <source>
        <dbReference type="ARBA" id="ARBA00022989"/>
    </source>
</evidence>
<keyword evidence="4 9" id="KW-1133">Transmembrane helix</keyword>
<dbReference type="PANTHER" id="PTHR24230:SF75">
    <property type="entry name" value="RELAXIN FAMILY PEPTIDE RECEPTOR 3"/>
    <property type="match status" value="1"/>
</dbReference>
<keyword evidence="7" id="KW-0675">Receptor</keyword>
<evidence type="ECO:0000256" key="2">
    <source>
        <dbReference type="ARBA" id="ARBA00022475"/>
    </source>
</evidence>
<dbReference type="Gene3D" id="1.20.1070.10">
    <property type="entry name" value="Rhodopsin 7-helix transmembrane proteins"/>
    <property type="match status" value="1"/>
</dbReference>
<dbReference type="OrthoDB" id="8930837at2759"/>
<proteinExistence type="predicted"/>
<evidence type="ECO:0000256" key="9">
    <source>
        <dbReference type="SAM" id="Phobius"/>
    </source>
</evidence>
<dbReference type="Proteomes" id="UP000316079">
    <property type="component" value="Unassembled WGS sequence"/>
</dbReference>
<feature type="transmembrane region" description="Helical" evidence="9">
    <location>
        <begin position="12"/>
        <end position="30"/>
    </location>
</feature>
<accession>A0A553MXL2</accession>
<evidence type="ECO:0000313" key="12">
    <source>
        <dbReference type="Proteomes" id="UP000316079"/>
    </source>
</evidence>
<dbReference type="CDD" id="cd00637">
    <property type="entry name" value="7tm_classA_rhodopsin-like"/>
    <property type="match status" value="1"/>
</dbReference>
<evidence type="ECO:0000256" key="8">
    <source>
        <dbReference type="ARBA" id="ARBA00023224"/>
    </source>
</evidence>
<keyword evidence="2" id="KW-1003">Cell membrane</keyword>
<dbReference type="GO" id="GO:0008528">
    <property type="term" value="F:G protein-coupled peptide receptor activity"/>
    <property type="evidence" value="ECO:0007669"/>
    <property type="project" value="TreeGrafter"/>
</dbReference>
<dbReference type="AlphaFoldDB" id="A0A553MXL2"/>
<name>A0A553MXL2_9TELE</name>
<feature type="transmembrane region" description="Helical" evidence="9">
    <location>
        <begin position="80"/>
        <end position="101"/>
    </location>
</feature>
<dbReference type="SUPFAM" id="SSF81321">
    <property type="entry name" value="Family A G protein-coupled receptor-like"/>
    <property type="match status" value="1"/>
</dbReference>
<dbReference type="EMBL" id="SRMA01027218">
    <property type="protein sequence ID" value="TRY57922.1"/>
    <property type="molecule type" value="Genomic_DNA"/>
</dbReference>
<dbReference type="PRINTS" id="PR00237">
    <property type="entry name" value="GPCRRHODOPSN"/>
</dbReference>
<dbReference type="PANTHER" id="PTHR24230">
    <property type="entry name" value="G-PROTEIN COUPLED RECEPTOR"/>
    <property type="match status" value="1"/>
</dbReference>
<keyword evidence="5" id="KW-0297">G-protein coupled receptor</keyword>
<keyword evidence="6 9" id="KW-0472">Membrane</keyword>
<dbReference type="PROSITE" id="PS50262">
    <property type="entry name" value="G_PROTEIN_RECEP_F1_2"/>
    <property type="match status" value="1"/>
</dbReference>
<dbReference type="InterPro" id="IPR017452">
    <property type="entry name" value="GPCR_Rhodpsn_7TM"/>
</dbReference>
<comment type="caution">
    <text evidence="11">The sequence shown here is derived from an EMBL/GenBank/DDBJ whole genome shotgun (WGS) entry which is preliminary data.</text>
</comment>
<evidence type="ECO:0000313" key="11">
    <source>
        <dbReference type="EMBL" id="TRY57922.1"/>
    </source>
</evidence>
<dbReference type="InterPro" id="IPR000276">
    <property type="entry name" value="GPCR_Rhodpsn"/>
</dbReference>
<comment type="subcellular location">
    <subcellularLocation>
        <location evidence="1">Cell membrane</location>
        <topology evidence="1">Multi-pass membrane protein</topology>
    </subcellularLocation>
</comment>
<feature type="transmembrane region" description="Helical" evidence="9">
    <location>
        <begin position="237"/>
        <end position="255"/>
    </location>
</feature>
<evidence type="ECO:0000256" key="1">
    <source>
        <dbReference type="ARBA" id="ARBA00004651"/>
    </source>
</evidence>
<evidence type="ECO:0000256" key="7">
    <source>
        <dbReference type="ARBA" id="ARBA00023170"/>
    </source>
</evidence>
<dbReference type="Pfam" id="PF00001">
    <property type="entry name" value="7tm_1"/>
    <property type="match status" value="1"/>
</dbReference>
<keyword evidence="3 9" id="KW-0812">Transmembrane</keyword>
<keyword evidence="12" id="KW-1185">Reference proteome</keyword>
<evidence type="ECO:0000256" key="5">
    <source>
        <dbReference type="ARBA" id="ARBA00023040"/>
    </source>
</evidence>
<reference evidence="11 12" key="1">
    <citation type="journal article" date="2019" name="Sci. Data">
        <title>Hybrid genome assembly and annotation of Danionella translucida.</title>
        <authorList>
            <person name="Kadobianskyi M."/>
            <person name="Schulze L."/>
            <person name="Schuelke M."/>
            <person name="Judkewitz B."/>
        </authorList>
    </citation>
    <scope>NUCLEOTIDE SEQUENCE [LARGE SCALE GENOMIC DNA]</scope>
    <source>
        <strain evidence="11 12">Bolton</strain>
    </source>
</reference>
<sequence length="305" mass="35064">MEGFVDLLALRILISILGVIGNTTLIISILQIKQLKSFEIFLLGLSVANLEEIIIVDIYDILLLRYSYRITAWTCRGLKFLMLSGEICSILFTVLISIYRYQKLHDIQRRANLPVFMDGSRASFILTIFCMAIAIVFSMPLFFVDMNWSRTNSSSLVCPADIFECKVAKCPSQIYKYTFLLVCNLLPLLIVTLTSVLIVRILLIQQRAVRARHTQVVSTTTKTMAQRRPNKSRLQRSTMAILAAMMLFQLNWSVYLILHLSWNPYTFPLWSEMEFFITTFYTAISPYIYGIGNNLFSVKRLLGLM</sequence>
<evidence type="ECO:0000259" key="10">
    <source>
        <dbReference type="PROSITE" id="PS50262"/>
    </source>
</evidence>
<dbReference type="GO" id="GO:0005886">
    <property type="term" value="C:plasma membrane"/>
    <property type="evidence" value="ECO:0007669"/>
    <property type="project" value="UniProtKB-SubCell"/>
</dbReference>
<organism evidence="11 12">
    <name type="scientific">Danionella cerebrum</name>
    <dbReference type="NCBI Taxonomy" id="2873325"/>
    <lineage>
        <taxon>Eukaryota</taxon>
        <taxon>Metazoa</taxon>
        <taxon>Chordata</taxon>
        <taxon>Craniata</taxon>
        <taxon>Vertebrata</taxon>
        <taxon>Euteleostomi</taxon>
        <taxon>Actinopterygii</taxon>
        <taxon>Neopterygii</taxon>
        <taxon>Teleostei</taxon>
        <taxon>Ostariophysi</taxon>
        <taxon>Cypriniformes</taxon>
        <taxon>Danionidae</taxon>
        <taxon>Danioninae</taxon>
        <taxon>Danionella</taxon>
    </lineage>
</organism>
<evidence type="ECO:0000256" key="6">
    <source>
        <dbReference type="ARBA" id="ARBA00023136"/>
    </source>
</evidence>
<gene>
    <name evidence="11" type="ORF">DNTS_009813</name>
</gene>
<feature type="transmembrane region" description="Helical" evidence="9">
    <location>
        <begin position="275"/>
        <end position="296"/>
    </location>
</feature>
<feature type="domain" description="G-protein coupled receptors family 1 profile" evidence="10">
    <location>
        <begin position="21"/>
        <end position="289"/>
    </location>
</feature>
<feature type="transmembrane region" description="Helical" evidence="9">
    <location>
        <begin position="179"/>
        <end position="203"/>
    </location>
</feature>
<dbReference type="GO" id="GO:0007218">
    <property type="term" value="P:neuropeptide signaling pathway"/>
    <property type="evidence" value="ECO:0007669"/>
    <property type="project" value="TreeGrafter"/>
</dbReference>